<feature type="non-terminal residue" evidence="2">
    <location>
        <position position="1"/>
    </location>
</feature>
<protein>
    <recommendedName>
        <fullName evidence="1">Ribosome maturation factor RimM PRC barrel domain-containing protein</fullName>
    </recommendedName>
</protein>
<dbReference type="AlphaFoldDB" id="A0A381Z7V6"/>
<dbReference type="Pfam" id="PF24986">
    <property type="entry name" value="PRC_RimM"/>
    <property type="match status" value="1"/>
</dbReference>
<dbReference type="EMBL" id="UINC01020139">
    <property type="protein sequence ID" value="SVA84847.1"/>
    <property type="molecule type" value="Genomic_DNA"/>
</dbReference>
<reference evidence="2" key="1">
    <citation type="submission" date="2018-05" db="EMBL/GenBank/DDBJ databases">
        <authorList>
            <person name="Lanie J.A."/>
            <person name="Ng W.-L."/>
            <person name="Kazmierczak K.M."/>
            <person name="Andrzejewski T.M."/>
            <person name="Davidsen T.M."/>
            <person name="Wayne K.J."/>
            <person name="Tettelin H."/>
            <person name="Glass J.I."/>
            <person name="Rusch D."/>
            <person name="Podicherti R."/>
            <person name="Tsui H.-C.T."/>
            <person name="Winkler M.E."/>
        </authorList>
    </citation>
    <scope>NUCLEOTIDE SEQUENCE</scope>
</reference>
<dbReference type="SUPFAM" id="SSF50346">
    <property type="entry name" value="PRC-barrel domain"/>
    <property type="match status" value="1"/>
</dbReference>
<gene>
    <name evidence="2" type="ORF">METZ01_LOCUS137701</name>
</gene>
<dbReference type="InterPro" id="IPR011033">
    <property type="entry name" value="PRC_barrel-like_sf"/>
</dbReference>
<evidence type="ECO:0000313" key="2">
    <source>
        <dbReference type="EMBL" id="SVA84847.1"/>
    </source>
</evidence>
<dbReference type="InterPro" id="IPR056792">
    <property type="entry name" value="PRC_RimM"/>
</dbReference>
<name>A0A381Z7V6_9ZZZZ</name>
<proteinExistence type="predicted"/>
<feature type="domain" description="Ribosome maturation factor RimM PRC barrel" evidence="1">
    <location>
        <begin position="15"/>
        <end position="82"/>
    </location>
</feature>
<evidence type="ECO:0000259" key="1">
    <source>
        <dbReference type="Pfam" id="PF24986"/>
    </source>
</evidence>
<organism evidence="2">
    <name type="scientific">marine metagenome</name>
    <dbReference type="NCBI Taxonomy" id="408172"/>
    <lineage>
        <taxon>unclassified sequences</taxon>
        <taxon>metagenomes</taxon>
        <taxon>ecological metagenomes</taxon>
    </lineage>
</organism>
<accession>A0A381Z7V6</accession>
<sequence length="98" mass="10250">PKENLRALPDGSFYHHELIGCSVLTLGGTMVGIVRGIEGNAELCRLVVGCGAAEVQIPMVSPICVSVDPEARQIRIDPPDGLLGLNQFRGEVRAAGAG</sequence>
<dbReference type="Gene3D" id="2.30.30.240">
    <property type="entry name" value="PRC-barrel domain"/>
    <property type="match status" value="1"/>
</dbReference>